<dbReference type="eggNOG" id="COG3428">
    <property type="taxonomic scope" value="Bacteria"/>
</dbReference>
<dbReference type="OrthoDB" id="7345733at2"/>
<proteinExistence type="predicted"/>
<dbReference type="AlphaFoldDB" id="H8Z0X4"/>
<dbReference type="STRING" id="631362.Thi970DRAFT_01562"/>
<feature type="transmembrane region" description="Helical" evidence="2">
    <location>
        <begin position="43"/>
        <end position="60"/>
    </location>
</feature>
<dbReference type="HOGENOM" id="CLU_091008_0_0_6"/>
<evidence type="ECO:0000256" key="1">
    <source>
        <dbReference type="SAM" id="MobiDB-lite"/>
    </source>
</evidence>
<dbReference type="Proteomes" id="UP000002964">
    <property type="component" value="Unassembled WGS sequence"/>
</dbReference>
<keyword evidence="2" id="KW-0812">Transmembrane</keyword>
<feature type="region of interest" description="Disordered" evidence="1">
    <location>
        <begin position="194"/>
        <end position="231"/>
    </location>
</feature>
<dbReference type="NCBIfam" id="NF040894">
    <property type="entry name" value="puhB_PGC"/>
    <property type="match status" value="1"/>
</dbReference>
<keyword evidence="2" id="KW-0472">Membrane</keyword>
<dbReference type="RefSeq" id="WP_009147941.1">
    <property type="nucleotide sequence ID" value="NZ_CP121471.1"/>
</dbReference>
<organism evidence="3 4">
    <name type="scientific">Thiorhodovibrio frisius</name>
    <dbReference type="NCBI Taxonomy" id="631362"/>
    <lineage>
        <taxon>Bacteria</taxon>
        <taxon>Pseudomonadati</taxon>
        <taxon>Pseudomonadota</taxon>
        <taxon>Gammaproteobacteria</taxon>
        <taxon>Chromatiales</taxon>
        <taxon>Chromatiaceae</taxon>
        <taxon>Thiorhodovibrio</taxon>
    </lineage>
</organism>
<protein>
    <submittedName>
        <fullName evidence="3">Uncharacterized protein</fullName>
    </submittedName>
</protein>
<keyword evidence="2" id="KW-1133">Transmembrane helix</keyword>
<keyword evidence="4" id="KW-1185">Reference proteome</keyword>
<feature type="transmembrane region" description="Helical" evidence="2">
    <location>
        <begin position="72"/>
        <end position="94"/>
    </location>
</feature>
<evidence type="ECO:0000313" key="4">
    <source>
        <dbReference type="Proteomes" id="UP000002964"/>
    </source>
</evidence>
<reference evidence="3 4" key="2">
    <citation type="submission" date="2011-11" db="EMBL/GenBank/DDBJ databases">
        <authorList>
            <consortium name="US DOE Joint Genome Institute"/>
            <person name="Lucas S."/>
            <person name="Han J."/>
            <person name="Lapidus A."/>
            <person name="Cheng J.-F."/>
            <person name="Goodwin L."/>
            <person name="Pitluck S."/>
            <person name="Peters L."/>
            <person name="Ovchinnikova G."/>
            <person name="Zhang X."/>
            <person name="Detter J.C."/>
            <person name="Han C."/>
            <person name="Tapia R."/>
            <person name="Land M."/>
            <person name="Hauser L."/>
            <person name="Kyrpides N."/>
            <person name="Ivanova N."/>
            <person name="Pagani I."/>
            <person name="Vogl K."/>
            <person name="Liu Z."/>
            <person name="Overmann J."/>
            <person name="Frigaard N.-U."/>
            <person name="Bryant D."/>
            <person name="Woyke T."/>
        </authorList>
    </citation>
    <scope>NUCLEOTIDE SEQUENCE [LARGE SCALE GENOMIC DNA]</scope>
    <source>
        <strain evidence="3 4">970</strain>
    </source>
</reference>
<accession>H8Z0X4</accession>
<sequence length="231" mass="24833">MSEFEVEPIPGLPALLPDGEELLWQGTPLWVPLAKRAFHVREVGIYFGVLILLRAGFILSDGDGWDVVLGSALWLVFVGLVTVAILSMLAWFYARSTIYSISSKRVIFRHGVVVPIAVNLPFKSIESAGLRVHSDGSGDIPLALIAKQKVSYLLMWPNVRPWHFSKAQPMLRAIPDVEDVAELLADALKAEAEAVPSDVAPHHPNSASPESGSTSGAETASADPLATSSSS</sequence>
<feature type="compositionally biased region" description="Low complexity" evidence="1">
    <location>
        <begin position="210"/>
        <end position="222"/>
    </location>
</feature>
<evidence type="ECO:0000313" key="3">
    <source>
        <dbReference type="EMBL" id="EIC21356.1"/>
    </source>
</evidence>
<dbReference type="EMBL" id="JH603169">
    <property type="protein sequence ID" value="EIC21356.1"/>
    <property type="molecule type" value="Genomic_DNA"/>
</dbReference>
<reference evidence="4" key="1">
    <citation type="submission" date="2011-06" db="EMBL/GenBank/DDBJ databases">
        <authorList>
            <consortium name="US DOE Joint Genome Institute (JGI-PGF)"/>
            <person name="Lucas S."/>
            <person name="Han J."/>
            <person name="Lapidus A."/>
            <person name="Cheng J.-F."/>
            <person name="Goodwin L."/>
            <person name="Pitluck S."/>
            <person name="Peters L."/>
            <person name="Land M.L."/>
            <person name="Hauser L."/>
            <person name="Vogl K."/>
            <person name="Liu Z."/>
            <person name="Overmann J."/>
            <person name="Frigaard N.-U."/>
            <person name="Bryant D.A."/>
            <person name="Woyke T.J."/>
        </authorList>
    </citation>
    <scope>NUCLEOTIDE SEQUENCE [LARGE SCALE GENOMIC DNA]</scope>
    <source>
        <strain evidence="4">970</strain>
    </source>
</reference>
<dbReference type="InterPro" id="IPR054839">
    <property type="entry name" value="puhB_PGC"/>
</dbReference>
<gene>
    <name evidence="3" type="ORF">Thi970DRAFT_01562</name>
</gene>
<name>H8Z0X4_9GAMM</name>
<evidence type="ECO:0000256" key="2">
    <source>
        <dbReference type="SAM" id="Phobius"/>
    </source>
</evidence>